<evidence type="ECO:0000256" key="3">
    <source>
        <dbReference type="ARBA" id="ARBA00023125"/>
    </source>
</evidence>
<dbReference type="PRINTS" id="PR00053">
    <property type="entry name" value="FORKHEAD"/>
</dbReference>
<sequence>MRYDSLNMSLVYPSAPGVPHMSLHHQALYPLMMASNKGSSHMTSPLGGSDPQLGPPSISAHDSLSPISSTATANLDSHFAAYSQMAALQNLHSNIFPCGTRRYPGDESNAAKSLHTYHQDRYADYFRQLTANQARFESVSLLNESRRRESRSPKSPHSTNALQTSQTDSSCNNDSGDELDKSSLYEERRNASDTQSRDASSQKSDRVPHSISHFLPRDDHQINGSSSGHHQDSGKQQYHHADDDDELLQVDSPLPTSNRRSSPHPSMGSDDDIDDDRDIMSRYNSEDIDHDICDNLDDETSPCKDYGADEGENNKNSEDNSSGSSMKKKSSLVKPPYSYIALITMSILQSPRKRLTLSGICEFIMNRFPYFREKFPAWQNSIRHNLSLNDCFVKIPREPGNPGKGNYWTLDPASEDMFDNGSFLRRRKRYKRTSHMDMMGHNPAFMSAADSYFHHHGFLNPHAHHPGPFHGGPGHLGYPYLPPGLSHPLSMMQSEYGVRGHHSPHPGAPHFHLPLGPVGLPSLPPLGPISIPRNPNSQLRQLEKIELPDSMGQSSDRKTSIPSSSPSSSPSPTSSTPPPTSSASKLPSTPLSSPPTSTKKGFTIDNIIGTSTSSVQTPPSPTVSSPVSIKSEIKSISTSSPSSPSTVMPPTPASAAAAAAAALLPAYRASLAGLNLSSTFPSFSSLQALRSGAWDISSRAAGGGSAFASPFSGALPNLNPMDLEKYRQYVQACAISGWPR</sequence>
<evidence type="ECO:0000256" key="5">
    <source>
        <dbReference type="ARBA" id="ARBA00023242"/>
    </source>
</evidence>
<evidence type="ECO:0000256" key="1">
    <source>
        <dbReference type="ARBA" id="ARBA00004123"/>
    </source>
</evidence>
<evidence type="ECO:0000256" key="2">
    <source>
        <dbReference type="ARBA" id="ARBA00023015"/>
    </source>
</evidence>
<dbReference type="STRING" id="6526.A0A2C9K7E5"/>
<comment type="subcellular location">
    <subcellularLocation>
        <location evidence="1 6">Nucleus</location>
    </subcellularLocation>
</comment>
<dbReference type="GO" id="GO:0009653">
    <property type="term" value="P:anatomical structure morphogenesis"/>
    <property type="evidence" value="ECO:0007669"/>
    <property type="project" value="TreeGrafter"/>
</dbReference>
<dbReference type="EnsemblMetazoa" id="BGLB016057-RA">
    <property type="protein sequence ID" value="BGLB016057-PA"/>
    <property type="gene ID" value="BGLB016057"/>
</dbReference>
<feature type="domain" description="Fork-head" evidence="8">
    <location>
        <begin position="334"/>
        <end position="428"/>
    </location>
</feature>
<feature type="compositionally biased region" description="Basic and acidic residues" evidence="7">
    <location>
        <begin position="178"/>
        <end position="191"/>
    </location>
</feature>
<evidence type="ECO:0000256" key="7">
    <source>
        <dbReference type="SAM" id="MobiDB-lite"/>
    </source>
</evidence>
<proteinExistence type="predicted"/>
<dbReference type="InterPro" id="IPR036390">
    <property type="entry name" value="WH_DNA-bd_sf"/>
</dbReference>
<dbReference type="PROSITE" id="PS50039">
    <property type="entry name" value="FORK_HEAD_3"/>
    <property type="match status" value="1"/>
</dbReference>
<dbReference type="VEuPathDB" id="VectorBase:BGLB016057"/>
<feature type="compositionally biased region" description="Polar residues" evidence="7">
    <location>
        <begin position="254"/>
        <end position="264"/>
    </location>
</feature>
<dbReference type="InterPro" id="IPR030456">
    <property type="entry name" value="TF_fork_head_CS_2"/>
</dbReference>
<dbReference type="OrthoDB" id="5402974at2759"/>
<dbReference type="InterPro" id="IPR001766">
    <property type="entry name" value="Fork_head_dom"/>
</dbReference>
<evidence type="ECO:0000256" key="6">
    <source>
        <dbReference type="PROSITE-ProRule" id="PRU00089"/>
    </source>
</evidence>
<dbReference type="PANTHER" id="PTHR11829">
    <property type="entry name" value="FORKHEAD BOX PROTEIN"/>
    <property type="match status" value="1"/>
</dbReference>
<dbReference type="KEGG" id="bgt:106080155"/>
<dbReference type="SMART" id="SM00339">
    <property type="entry name" value="FH"/>
    <property type="match status" value="1"/>
</dbReference>
<dbReference type="GO" id="GO:0005634">
    <property type="term" value="C:nucleus"/>
    <property type="evidence" value="ECO:0007669"/>
    <property type="project" value="UniProtKB-SubCell"/>
</dbReference>
<dbReference type="GO" id="GO:0000978">
    <property type="term" value="F:RNA polymerase II cis-regulatory region sequence-specific DNA binding"/>
    <property type="evidence" value="ECO:0007669"/>
    <property type="project" value="TreeGrafter"/>
</dbReference>
<dbReference type="AlphaFoldDB" id="A0A2C9K7E5"/>
<keyword evidence="3 6" id="KW-0238">DNA-binding</keyword>
<organism evidence="9 10">
    <name type="scientific">Biomphalaria glabrata</name>
    <name type="common">Bloodfluke planorb</name>
    <name type="synonym">Freshwater snail</name>
    <dbReference type="NCBI Taxonomy" id="6526"/>
    <lineage>
        <taxon>Eukaryota</taxon>
        <taxon>Metazoa</taxon>
        <taxon>Spiralia</taxon>
        <taxon>Lophotrochozoa</taxon>
        <taxon>Mollusca</taxon>
        <taxon>Gastropoda</taxon>
        <taxon>Heterobranchia</taxon>
        <taxon>Euthyneura</taxon>
        <taxon>Panpulmonata</taxon>
        <taxon>Hygrophila</taxon>
        <taxon>Lymnaeoidea</taxon>
        <taxon>Planorbidae</taxon>
        <taxon>Biomphalaria</taxon>
    </lineage>
</organism>
<dbReference type="Proteomes" id="UP000076420">
    <property type="component" value="Unassembled WGS sequence"/>
</dbReference>
<protein>
    <recommendedName>
        <fullName evidence="8">Fork-head domain-containing protein</fullName>
    </recommendedName>
</protein>
<evidence type="ECO:0000259" key="8">
    <source>
        <dbReference type="PROSITE" id="PS50039"/>
    </source>
</evidence>
<dbReference type="PANTHER" id="PTHR11829:SF402">
    <property type="entry name" value="FORK HEAD DOMAIN-CONTAINING PROTEIN FD3-RELATED"/>
    <property type="match status" value="1"/>
</dbReference>
<gene>
    <name evidence="9" type="primary">106080155</name>
</gene>
<dbReference type="GO" id="GO:0000981">
    <property type="term" value="F:DNA-binding transcription factor activity, RNA polymerase II-specific"/>
    <property type="evidence" value="ECO:0007669"/>
    <property type="project" value="TreeGrafter"/>
</dbReference>
<dbReference type="PROSITE" id="PS00658">
    <property type="entry name" value="FORK_HEAD_2"/>
    <property type="match status" value="1"/>
</dbReference>
<feature type="compositionally biased region" description="Low complexity" evidence="7">
    <location>
        <begin position="560"/>
        <end position="574"/>
    </location>
</feature>
<dbReference type="Gene3D" id="1.10.10.10">
    <property type="entry name" value="Winged helix-like DNA-binding domain superfamily/Winged helix DNA-binding domain"/>
    <property type="match status" value="1"/>
</dbReference>
<feature type="compositionally biased region" description="Polar residues" evidence="7">
    <location>
        <begin position="192"/>
        <end position="202"/>
    </location>
</feature>
<dbReference type="InterPro" id="IPR036388">
    <property type="entry name" value="WH-like_DNA-bd_sf"/>
</dbReference>
<feature type="DNA-binding region" description="Fork-head" evidence="6">
    <location>
        <begin position="334"/>
        <end position="428"/>
    </location>
</feature>
<evidence type="ECO:0000313" key="10">
    <source>
        <dbReference type="Proteomes" id="UP000076420"/>
    </source>
</evidence>
<dbReference type="RefSeq" id="XP_013096936.2">
    <property type="nucleotide sequence ID" value="XM_013241482.2"/>
</dbReference>
<dbReference type="Pfam" id="PF00250">
    <property type="entry name" value="Forkhead"/>
    <property type="match status" value="1"/>
</dbReference>
<reference evidence="9" key="1">
    <citation type="submission" date="2020-05" db="UniProtKB">
        <authorList>
            <consortium name="EnsemblMetazoa"/>
        </authorList>
    </citation>
    <scope>IDENTIFICATION</scope>
    <source>
        <strain evidence="9">BB02</strain>
    </source>
</reference>
<feature type="region of interest" description="Disordered" evidence="7">
    <location>
        <begin position="547"/>
        <end position="651"/>
    </location>
</feature>
<feature type="compositionally biased region" description="Polar residues" evidence="7">
    <location>
        <begin position="159"/>
        <end position="174"/>
    </location>
</feature>
<dbReference type="GO" id="GO:0030154">
    <property type="term" value="P:cell differentiation"/>
    <property type="evidence" value="ECO:0007669"/>
    <property type="project" value="TreeGrafter"/>
</dbReference>
<feature type="region of interest" description="Disordered" evidence="7">
    <location>
        <begin position="141"/>
        <end position="330"/>
    </location>
</feature>
<evidence type="ECO:0000313" key="9">
    <source>
        <dbReference type="EnsemblMetazoa" id="BGLB016057-PA"/>
    </source>
</evidence>
<feature type="compositionally biased region" description="Low complexity" evidence="7">
    <location>
        <begin position="581"/>
        <end position="598"/>
    </location>
</feature>
<keyword evidence="4" id="KW-0804">Transcription</keyword>
<keyword evidence="5 6" id="KW-0539">Nucleus</keyword>
<feature type="compositionally biased region" description="Low complexity" evidence="7">
    <location>
        <begin position="610"/>
        <end position="646"/>
    </location>
</feature>
<accession>A0A2C9K7E5</accession>
<keyword evidence="2" id="KW-0805">Transcription regulation</keyword>
<name>A0A2C9K7E5_BIOGL</name>
<dbReference type="InterPro" id="IPR050211">
    <property type="entry name" value="FOX_domain-containing"/>
</dbReference>
<dbReference type="FunFam" id="1.10.10.10:FF:000016">
    <property type="entry name" value="Forkhead box protein I1"/>
    <property type="match status" value="1"/>
</dbReference>
<dbReference type="SUPFAM" id="SSF46785">
    <property type="entry name" value="Winged helix' DNA-binding domain"/>
    <property type="match status" value="1"/>
</dbReference>
<dbReference type="CDD" id="cd20048">
    <property type="entry name" value="FH_FOXD4-like"/>
    <property type="match status" value="1"/>
</dbReference>
<dbReference type="VEuPathDB" id="VectorBase:BGLAX_051332"/>
<feature type="compositionally biased region" description="Basic and acidic residues" evidence="7">
    <location>
        <begin position="278"/>
        <end position="293"/>
    </location>
</feature>
<evidence type="ECO:0000256" key="4">
    <source>
        <dbReference type="ARBA" id="ARBA00023163"/>
    </source>
</evidence>